<dbReference type="GeneID" id="95626887"/>
<dbReference type="EMBL" id="BHZC01000001">
    <property type="protein sequence ID" value="GCD36480.1"/>
    <property type="molecule type" value="Genomic_DNA"/>
</dbReference>
<comment type="caution">
    <text evidence="1">The sequence shown here is derived from an EMBL/GenBank/DDBJ whole genome shotgun (WGS) entry which is preliminary data.</text>
</comment>
<organism evidence="1 2">
    <name type="scientific">Streptomyces chrestomyceticus JCM 4735</name>
    <dbReference type="NCBI Taxonomy" id="1306181"/>
    <lineage>
        <taxon>Bacteria</taxon>
        <taxon>Bacillati</taxon>
        <taxon>Actinomycetota</taxon>
        <taxon>Actinomycetes</taxon>
        <taxon>Kitasatosporales</taxon>
        <taxon>Streptomycetaceae</taxon>
        <taxon>Streptomyces</taxon>
    </lineage>
</organism>
<gene>
    <name evidence="1" type="ORF">OEIGOIKO_04243</name>
</gene>
<reference evidence="1 2" key="1">
    <citation type="submission" date="2018-11" db="EMBL/GenBank/DDBJ databases">
        <title>Whole genome sequence of Streptomyces chrestomyceticus NBRC 13444(T).</title>
        <authorList>
            <person name="Komaki H."/>
            <person name="Tamura T."/>
        </authorList>
    </citation>
    <scope>NUCLEOTIDE SEQUENCE [LARGE SCALE GENOMIC DNA]</scope>
    <source>
        <strain evidence="1 2">NBRC 13444</strain>
    </source>
</reference>
<accession>A0A7U9KW30</accession>
<dbReference type="Proteomes" id="UP000287830">
    <property type="component" value="Unassembled WGS sequence"/>
</dbReference>
<name>A0A7U9KW30_9ACTN</name>
<dbReference type="AlphaFoldDB" id="A0A7U9KW30"/>
<evidence type="ECO:0000313" key="2">
    <source>
        <dbReference type="Proteomes" id="UP000287830"/>
    </source>
</evidence>
<protein>
    <submittedName>
        <fullName evidence="1">Uncharacterized protein</fullName>
    </submittedName>
</protein>
<dbReference type="RefSeq" id="WP_244955256.1">
    <property type="nucleotide sequence ID" value="NZ_BHZC01000001.1"/>
</dbReference>
<proteinExistence type="predicted"/>
<sequence>MIVDPNDATWHILQLDGRHYVETAKGIFGQEIPLPEPMGFTVRTAGWHPYGGTSA</sequence>
<evidence type="ECO:0000313" key="1">
    <source>
        <dbReference type="EMBL" id="GCD36480.1"/>
    </source>
</evidence>